<dbReference type="InterPro" id="IPR045584">
    <property type="entry name" value="Pilin-like"/>
</dbReference>
<evidence type="ECO:0000256" key="10">
    <source>
        <dbReference type="ARBA" id="ARBA00030775"/>
    </source>
</evidence>
<keyword evidence="8 11" id="KW-0472">Membrane</keyword>
<comment type="similarity">
    <text evidence="9">Belongs to the GSP H family.</text>
</comment>
<protein>
    <recommendedName>
        <fullName evidence="2">Type II secretion system protein H</fullName>
    </recommendedName>
    <alternativeName>
        <fullName evidence="10">General secretion pathway protein H</fullName>
    </alternativeName>
</protein>
<evidence type="ECO:0000313" key="14">
    <source>
        <dbReference type="Proteomes" id="UP000029273"/>
    </source>
</evidence>
<keyword evidence="6 11" id="KW-0812">Transmembrane</keyword>
<organism evidence="13 14">
    <name type="scientific">Acidihalobacter prosperus</name>
    <dbReference type="NCBI Taxonomy" id="160660"/>
    <lineage>
        <taxon>Bacteria</taxon>
        <taxon>Pseudomonadati</taxon>
        <taxon>Pseudomonadota</taxon>
        <taxon>Gammaproteobacteria</taxon>
        <taxon>Chromatiales</taxon>
        <taxon>Ectothiorhodospiraceae</taxon>
        <taxon>Acidihalobacter</taxon>
    </lineage>
</organism>
<evidence type="ECO:0000256" key="4">
    <source>
        <dbReference type="ARBA" id="ARBA00022481"/>
    </source>
</evidence>
<evidence type="ECO:0000256" key="5">
    <source>
        <dbReference type="ARBA" id="ARBA00022519"/>
    </source>
</evidence>
<keyword evidence="4" id="KW-0488">Methylation</keyword>
<dbReference type="AlphaFoldDB" id="A0A1A6C4R0"/>
<keyword evidence="14" id="KW-1185">Reference proteome</keyword>
<name>A0A1A6C4R0_9GAMM</name>
<comment type="subcellular location">
    <subcellularLocation>
        <location evidence="1">Cell inner membrane</location>
        <topology evidence="1">Single-pass membrane protein</topology>
    </subcellularLocation>
</comment>
<dbReference type="GO" id="GO:0015627">
    <property type="term" value="C:type II protein secretion system complex"/>
    <property type="evidence" value="ECO:0007669"/>
    <property type="project" value="InterPro"/>
</dbReference>
<evidence type="ECO:0000256" key="3">
    <source>
        <dbReference type="ARBA" id="ARBA00022475"/>
    </source>
</evidence>
<reference evidence="13 14" key="1">
    <citation type="journal article" date="2014" name="Genome Announc.">
        <title>Draft Genome Sequence of the Iron-Oxidizing, Acidophilic, and Halotolerant 'Thiobacillus prosperus' Type Strain DSM 5130.</title>
        <authorList>
            <person name="Ossandon F.J."/>
            <person name="Cardenas J.P."/>
            <person name="Corbett M."/>
            <person name="Quatrini R."/>
            <person name="Holmes D.S."/>
            <person name="Watkin E."/>
        </authorList>
    </citation>
    <scope>NUCLEOTIDE SEQUENCE [LARGE SCALE GENOMIC DNA]</scope>
    <source>
        <strain evidence="13 14">DSM 5130</strain>
    </source>
</reference>
<comment type="caution">
    <text evidence="13">The sequence shown here is derived from an EMBL/GenBank/DDBJ whole genome shotgun (WGS) entry which is preliminary data.</text>
</comment>
<evidence type="ECO:0000256" key="11">
    <source>
        <dbReference type="SAM" id="Phobius"/>
    </source>
</evidence>
<evidence type="ECO:0000256" key="9">
    <source>
        <dbReference type="ARBA" id="ARBA00025772"/>
    </source>
</evidence>
<dbReference type="InterPro" id="IPR012902">
    <property type="entry name" value="N_methyl_site"/>
</dbReference>
<dbReference type="Gene3D" id="3.55.40.10">
    <property type="entry name" value="minor pseudopilin epsh domain"/>
    <property type="match status" value="1"/>
</dbReference>
<evidence type="ECO:0000256" key="6">
    <source>
        <dbReference type="ARBA" id="ARBA00022692"/>
    </source>
</evidence>
<dbReference type="OrthoDB" id="5739745at2"/>
<dbReference type="InterPro" id="IPR022346">
    <property type="entry name" value="T2SS_GspH"/>
</dbReference>
<dbReference type="GO" id="GO:0015628">
    <property type="term" value="P:protein secretion by the type II secretion system"/>
    <property type="evidence" value="ECO:0007669"/>
    <property type="project" value="InterPro"/>
</dbReference>
<evidence type="ECO:0000256" key="8">
    <source>
        <dbReference type="ARBA" id="ARBA00023136"/>
    </source>
</evidence>
<accession>A0A1A6C4R0</accession>
<dbReference type="Pfam" id="PF07963">
    <property type="entry name" value="N_methyl"/>
    <property type="match status" value="1"/>
</dbReference>
<proteinExistence type="inferred from homology"/>
<dbReference type="SUPFAM" id="SSF54523">
    <property type="entry name" value="Pili subunits"/>
    <property type="match status" value="1"/>
</dbReference>
<evidence type="ECO:0000256" key="7">
    <source>
        <dbReference type="ARBA" id="ARBA00022989"/>
    </source>
</evidence>
<feature type="domain" description="General secretion pathway GspH" evidence="12">
    <location>
        <begin position="46"/>
        <end position="162"/>
    </location>
</feature>
<evidence type="ECO:0000256" key="2">
    <source>
        <dbReference type="ARBA" id="ARBA00021549"/>
    </source>
</evidence>
<dbReference type="Pfam" id="PF12019">
    <property type="entry name" value="GspH"/>
    <property type="match status" value="1"/>
</dbReference>
<dbReference type="NCBIfam" id="TIGR02532">
    <property type="entry name" value="IV_pilin_GFxxxE"/>
    <property type="match status" value="1"/>
</dbReference>
<keyword evidence="7 11" id="KW-1133">Transmembrane helix</keyword>
<dbReference type="RefSeq" id="WP_082954558.1">
    <property type="nucleotide sequence ID" value="NZ_JQSG02000003.1"/>
</dbReference>
<evidence type="ECO:0000313" key="13">
    <source>
        <dbReference type="EMBL" id="OBS09547.1"/>
    </source>
</evidence>
<evidence type="ECO:0000259" key="12">
    <source>
        <dbReference type="Pfam" id="PF12019"/>
    </source>
</evidence>
<feature type="transmembrane region" description="Helical" evidence="11">
    <location>
        <begin position="12"/>
        <end position="33"/>
    </location>
</feature>
<gene>
    <name evidence="13" type="ORF">Thpro_021875</name>
</gene>
<keyword evidence="5" id="KW-0997">Cell inner membrane</keyword>
<evidence type="ECO:0000256" key="1">
    <source>
        <dbReference type="ARBA" id="ARBA00004377"/>
    </source>
</evidence>
<dbReference type="EMBL" id="JQSG02000003">
    <property type="protein sequence ID" value="OBS09547.1"/>
    <property type="molecule type" value="Genomic_DNA"/>
</dbReference>
<dbReference type="Proteomes" id="UP000029273">
    <property type="component" value="Unassembled WGS sequence"/>
</dbReference>
<sequence length="173" mass="18386">MGKRTRQTAFTLIELMVVVALVAIFALVGIPGYRSMTTTNRMSTEINSLMGDMQYARSEAIMRGVNVSICASYVQNSPPTCDNPATGWNAGWIVTVVGGPVLRIHDAMTSSDSFSSSNTSTGNLNAVTFDRGGFSANAGTISLHDQADTVSRRQCLVVSMVGRVRLESGGVCP</sequence>
<keyword evidence="3" id="KW-1003">Cell membrane</keyword>
<dbReference type="GO" id="GO:0005886">
    <property type="term" value="C:plasma membrane"/>
    <property type="evidence" value="ECO:0007669"/>
    <property type="project" value="UniProtKB-SubCell"/>
</dbReference>